<evidence type="ECO:0000256" key="6">
    <source>
        <dbReference type="ARBA" id="ARBA00022737"/>
    </source>
</evidence>
<keyword evidence="3" id="KW-0637">Prenyltransferase</keyword>
<keyword evidence="7" id="KW-0862">Zinc</keyword>
<protein>
    <submittedName>
        <fullName evidence="9">Geranylgeranyl transferase type-1 subunit beta</fullName>
    </submittedName>
</protein>
<evidence type="ECO:0000313" key="10">
    <source>
        <dbReference type="Proteomes" id="UP000320707"/>
    </source>
</evidence>
<dbReference type="InterPro" id="IPR045089">
    <property type="entry name" value="PGGT1B-like"/>
</dbReference>
<dbReference type="Gene3D" id="1.50.10.20">
    <property type="match status" value="1"/>
</dbReference>
<evidence type="ECO:0000259" key="8">
    <source>
        <dbReference type="Pfam" id="PF00432"/>
    </source>
</evidence>
<name>A0A559LL89_FUSOC</name>
<keyword evidence="5" id="KW-0479">Metal-binding</keyword>
<keyword evidence="4 9" id="KW-0808">Transferase</keyword>
<dbReference type="EMBL" id="SRMI01000003">
    <property type="protein sequence ID" value="TVY75033.1"/>
    <property type="molecule type" value="Genomic_DNA"/>
</dbReference>
<comment type="cofactor">
    <cofactor evidence="1">
        <name>Zn(2+)</name>
        <dbReference type="ChEBI" id="CHEBI:29105"/>
    </cofactor>
</comment>
<evidence type="ECO:0000256" key="2">
    <source>
        <dbReference type="ARBA" id="ARBA00010497"/>
    </source>
</evidence>
<dbReference type="Pfam" id="PF00432">
    <property type="entry name" value="Prenyltrans"/>
    <property type="match status" value="1"/>
</dbReference>
<evidence type="ECO:0000256" key="3">
    <source>
        <dbReference type="ARBA" id="ARBA00022602"/>
    </source>
</evidence>
<dbReference type="InterPro" id="IPR008930">
    <property type="entry name" value="Terpenoid_cyclase/PrenylTrfase"/>
</dbReference>
<dbReference type="Proteomes" id="UP000320707">
    <property type="component" value="Unassembled WGS sequence"/>
</dbReference>
<organism evidence="9 10">
    <name type="scientific">Fusarium oxysporum f. sp. cubense</name>
    <dbReference type="NCBI Taxonomy" id="61366"/>
    <lineage>
        <taxon>Eukaryota</taxon>
        <taxon>Fungi</taxon>
        <taxon>Dikarya</taxon>
        <taxon>Ascomycota</taxon>
        <taxon>Pezizomycotina</taxon>
        <taxon>Sordariomycetes</taxon>
        <taxon>Hypocreomycetidae</taxon>
        <taxon>Hypocreales</taxon>
        <taxon>Nectriaceae</taxon>
        <taxon>Fusarium</taxon>
        <taxon>Fusarium oxysporum species complex</taxon>
    </lineage>
</organism>
<evidence type="ECO:0000256" key="5">
    <source>
        <dbReference type="ARBA" id="ARBA00022723"/>
    </source>
</evidence>
<gene>
    <name evidence="9" type="primary">PGGT1B</name>
    <name evidence="9" type="ORF">Focb16_v005395</name>
</gene>
<dbReference type="AlphaFoldDB" id="A0A559LL89"/>
<evidence type="ECO:0000256" key="1">
    <source>
        <dbReference type="ARBA" id="ARBA00001947"/>
    </source>
</evidence>
<keyword evidence="6" id="KW-0677">Repeat</keyword>
<dbReference type="GO" id="GO:0004662">
    <property type="term" value="F:CAAX-protein geranylgeranyltransferase activity"/>
    <property type="evidence" value="ECO:0007669"/>
    <property type="project" value="TreeGrafter"/>
</dbReference>
<dbReference type="GO" id="GO:0005953">
    <property type="term" value="C:CAAX-protein geranylgeranyltransferase complex"/>
    <property type="evidence" value="ECO:0007669"/>
    <property type="project" value="TreeGrafter"/>
</dbReference>
<evidence type="ECO:0000256" key="7">
    <source>
        <dbReference type="ARBA" id="ARBA00022833"/>
    </source>
</evidence>
<comment type="similarity">
    <text evidence="2">Belongs to the protein prenyltransferase subunit beta family.</text>
</comment>
<reference evidence="9 10" key="1">
    <citation type="journal article" date="2019" name="Microbiol. Resour. Announc.">
        <title>High-quality draft genome sequence of Fusarium oxysporum f. sp. cubense strain 160527, a causal agent of Panama disease.</title>
        <authorList>
            <person name="Asai S."/>
            <person name="Ayukawa Y."/>
            <person name="Gan P."/>
            <person name="Masuda S."/>
            <person name="Komatsu K."/>
            <person name="Shirasu K."/>
            <person name="Arie T."/>
        </authorList>
    </citation>
    <scope>NUCLEOTIDE SEQUENCE [LARGE SCALE GENOMIC DNA]</scope>
    <source>
        <strain evidence="9 10">160527</strain>
    </source>
</reference>
<evidence type="ECO:0000256" key="4">
    <source>
        <dbReference type="ARBA" id="ARBA00022679"/>
    </source>
</evidence>
<proteinExistence type="inferred from homology"/>
<comment type="caution">
    <text evidence="9">The sequence shown here is derived from an EMBL/GenBank/DDBJ whole genome shotgun (WGS) entry which is preliminary data.</text>
</comment>
<dbReference type="PANTHER" id="PTHR11774">
    <property type="entry name" value="GERANYLGERANYL TRANSFERASE TYPE BETA SUBUNIT"/>
    <property type="match status" value="1"/>
</dbReference>
<dbReference type="InterPro" id="IPR001330">
    <property type="entry name" value="Prenyltrans"/>
</dbReference>
<sequence length="406" mass="44849">MVSPSFNKSQHIKYWKTCLNSLLPTDYTSTDSMRVALGFFILSSLDLLGAGADILSAAKRKSIHDWILKCQHPNGGFCGSPTHRYPDNFYDERKSDNADPANLPATFFALLNLNYVGKVSEINRAKCLRWLKTLQRKDGSFGEIIKDGRIEGGRDMRYCHFASAVRIILRGDLPSVGGEDYGDIDVDALVRHIRGGETYDGGLGESSAHEAHAGYTYCGIASLSSLSRLPNSLSESSTGLAEAKLTGITNPQATIRWLLSRQLEYEEEKEDEVDEDPSPRPISLAGIIPEEKPLIVGCNGRLNKDADTCYSYYVVGALNILGQGKLINWESNRRFLLEKTQHSIGGFGKQPGYPPDMYHALLGLATLAMWNEPGLKELDPILTISREARSKMEKDILEVTAPQACN</sequence>
<evidence type="ECO:0000313" key="9">
    <source>
        <dbReference type="EMBL" id="TVY75033.1"/>
    </source>
</evidence>
<dbReference type="PANTHER" id="PTHR11774:SF4">
    <property type="entry name" value="GERANYLGERANYL TRANSFERASE TYPE-1 SUBUNIT BETA"/>
    <property type="match status" value="1"/>
</dbReference>
<dbReference type="GO" id="GO:0046872">
    <property type="term" value="F:metal ion binding"/>
    <property type="evidence" value="ECO:0007669"/>
    <property type="project" value="UniProtKB-KW"/>
</dbReference>
<feature type="domain" description="Prenyltransferase alpha-alpha toroid" evidence="8">
    <location>
        <begin position="6"/>
        <end position="384"/>
    </location>
</feature>
<dbReference type="SUPFAM" id="SSF48239">
    <property type="entry name" value="Terpenoid cyclases/Protein prenyltransferases"/>
    <property type="match status" value="1"/>
</dbReference>
<accession>A0A559LL89</accession>